<gene>
    <name evidence="1" type="ORF">S12H4_39996</name>
</gene>
<evidence type="ECO:0000313" key="1">
    <source>
        <dbReference type="EMBL" id="GAI89720.1"/>
    </source>
</evidence>
<comment type="caution">
    <text evidence="1">The sequence shown here is derived from an EMBL/GenBank/DDBJ whole genome shotgun (WGS) entry which is preliminary data.</text>
</comment>
<accession>X1TQ59</accession>
<dbReference type="EMBL" id="BARW01024234">
    <property type="protein sequence ID" value="GAI89720.1"/>
    <property type="molecule type" value="Genomic_DNA"/>
</dbReference>
<dbReference type="AlphaFoldDB" id="X1TQ59"/>
<protein>
    <submittedName>
        <fullName evidence="1">Uncharacterized protein</fullName>
    </submittedName>
</protein>
<proteinExistence type="predicted"/>
<sequence>MLFALKEARTDAHQAVIGTDAVGEISVMVKVWLEWSFRCPSMSILMDTQFSTLIESGFHFLDEGLKATFRFLESAVEVRQEKVGEILWVG</sequence>
<reference evidence="1" key="1">
    <citation type="journal article" date="2014" name="Front. Microbiol.">
        <title>High frequency of phylogenetically diverse reductive dehalogenase-homologous genes in deep subseafloor sedimentary metagenomes.</title>
        <authorList>
            <person name="Kawai M."/>
            <person name="Futagami T."/>
            <person name="Toyoda A."/>
            <person name="Takaki Y."/>
            <person name="Nishi S."/>
            <person name="Hori S."/>
            <person name="Arai W."/>
            <person name="Tsubouchi T."/>
            <person name="Morono Y."/>
            <person name="Uchiyama I."/>
            <person name="Ito T."/>
            <person name="Fujiyama A."/>
            <person name="Inagaki F."/>
            <person name="Takami H."/>
        </authorList>
    </citation>
    <scope>NUCLEOTIDE SEQUENCE</scope>
    <source>
        <strain evidence="1">Expedition CK06-06</strain>
    </source>
</reference>
<organism evidence="1">
    <name type="scientific">marine sediment metagenome</name>
    <dbReference type="NCBI Taxonomy" id="412755"/>
    <lineage>
        <taxon>unclassified sequences</taxon>
        <taxon>metagenomes</taxon>
        <taxon>ecological metagenomes</taxon>
    </lineage>
</organism>
<name>X1TQ59_9ZZZZ</name>